<keyword evidence="1" id="KW-0472">Membrane</keyword>
<dbReference type="Proteomes" id="UP000249623">
    <property type="component" value="Chromosome 1"/>
</dbReference>
<reference evidence="2 3" key="1">
    <citation type="submission" date="2018-06" db="EMBL/GenBank/DDBJ databases">
        <authorList>
            <consortium name="Pathogen Informatics"/>
            <person name="Doyle S."/>
        </authorList>
    </citation>
    <scope>NUCLEOTIDE SEQUENCE [LARGE SCALE GENOMIC DNA]</scope>
    <source>
        <strain evidence="2 3">NCTC11085</strain>
    </source>
</reference>
<gene>
    <name evidence="2" type="ORF">NCTC11085_01231</name>
</gene>
<organism evidence="2 3">
    <name type="scientific">Streptococcus sanguinis</name>
    <dbReference type="NCBI Taxonomy" id="1305"/>
    <lineage>
        <taxon>Bacteria</taxon>
        <taxon>Bacillati</taxon>
        <taxon>Bacillota</taxon>
        <taxon>Bacilli</taxon>
        <taxon>Lactobacillales</taxon>
        <taxon>Streptococcaceae</taxon>
        <taxon>Streptococcus</taxon>
    </lineage>
</organism>
<evidence type="ECO:0000256" key="1">
    <source>
        <dbReference type="SAM" id="Phobius"/>
    </source>
</evidence>
<dbReference type="AlphaFoldDB" id="A0A2X3VRE7"/>
<keyword evidence="1" id="KW-1133">Transmembrane helix</keyword>
<sequence>MKSKRHAKLFWGCIILILLGIITYFNIHPIPTLIKPVPTITIKNSGSGFFDTENPVKSLEEAENNFYVKFNIKEVDYVSESDFYIYDDKGTQVPVIDFNSTSAEYSSDDIQIWFSGKANTKYRVVYNGVKDAEYSANFDTPSKKADIKKDDKIVKTYIRNYLKTGIKDELTENIIKHESDRIYANISLYYTPSNKENKAIVQAYWEAYIKNWTNYSIEMTEANDEKYSFTVTYNWGEPDMEELNKRINERENQLKKELGNDYKKIFKKVIAEIPTMIRNTSQKEPEEKSISFSVDREDIEALNKGTGNNDISELSNVFQESLTKLYP</sequence>
<evidence type="ECO:0000313" key="3">
    <source>
        <dbReference type="Proteomes" id="UP000249623"/>
    </source>
</evidence>
<accession>A0A2X3VRE7</accession>
<dbReference type="RefSeq" id="WP_002924570.1">
    <property type="nucleotide sequence ID" value="NZ_CP071430.1"/>
</dbReference>
<keyword evidence="1" id="KW-0812">Transmembrane</keyword>
<proteinExistence type="predicted"/>
<feature type="transmembrane region" description="Helical" evidence="1">
    <location>
        <begin position="9"/>
        <end position="27"/>
    </location>
</feature>
<name>A0A2X3VRE7_STRSA</name>
<evidence type="ECO:0000313" key="2">
    <source>
        <dbReference type="EMBL" id="SQF34856.1"/>
    </source>
</evidence>
<protein>
    <submittedName>
        <fullName evidence="2">Uncharacterized protein</fullName>
    </submittedName>
</protein>
<dbReference type="EMBL" id="LS483346">
    <property type="protein sequence ID" value="SQF34856.1"/>
    <property type="molecule type" value="Genomic_DNA"/>
</dbReference>